<protein>
    <submittedName>
        <fullName evidence="4">26S proteasome non-ATPase regulatory subunit 10</fullName>
    </submittedName>
</protein>
<dbReference type="Gene3D" id="1.25.40.20">
    <property type="entry name" value="Ankyrin repeat-containing domain"/>
    <property type="match status" value="2"/>
</dbReference>
<keyword evidence="1" id="KW-0677">Repeat</keyword>
<feature type="repeat" description="ANK" evidence="3">
    <location>
        <begin position="154"/>
        <end position="186"/>
    </location>
</feature>
<dbReference type="PROSITE" id="PS50297">
    <property type="entry name" value="ANK_REP_REGION"/>
    <property type="match status" value="2"/>
</dbReference>
<accession>M1V790</accession>
<dbReference type="HOGENOM" id="CLU_1108439_0_0_1"/>
<dbReference type="PANTHER" id="PTHR24126:SF14">
    <property type="entry name" value="ANK_REP_REGION DOMAIN-CONTAINING PROTEIN"/>
    <property type="match status" value="1"/>
</dbReference>
<dbReference type="Pfam" id="PF12796">
    <property type="entry name" value="Ank_2"/>
    <property type="match status" value="2"/>
</dbReference>
<keyword evidence="4" id="KW-0647">Proteasome</keyword>
<dbReference type="OMA" id="IAVKNCH"/>
<sequence length="251" mass="26979">MSNPIWVNTKGLPAIFDALNRDDTAGLENVLETSPESVNDRDTEGRTALHWAAALRRRLVPLLLSHGADALLQDDAGWSALHIASTVSGPEGVAVVRALLQALAGRRQLSAALLAETHTGATPVLLAASKGNLDTLKELLSSGVPVDLEKTDTYGNTALMRATSAGHLEAVQLLLELGARISNVNEKTGQNVLHVACSEARMPVLQLLVSYADEEAWQLLDRQQHRPRDLLPKSMQLELASLEGNLSMLKP</sequence>
<dbReference type="InterPro" id="IPR002110">
    <property type="entry name" value="Ankyrin_rpt"/>
</dbReference>
<dbReference type="GeneID" id="16997149"/>
<reference evidence="4 5" key="1">
    <citation type="journal article" date="2004" name="Nature">
        <title>Genome sequence of the ultrasmall unicellular red alga Cyanidioschyzon merolae 10D.</title>
        <authorList>
            <person name="Matsuzaki M."/>
            <person name="Misumi O."/>
            <person name="Shin-i T."/>
            <person name="Maruyama S."/>
            <person name="Takahara M."/>
            <person name="Miyagishima S."/>
            <person name="Mori T."/>
            <person name="Nishida K."/>
            <person name="Yagisawa F."/>
            <person name="Nishida K."/>
            <person name="Yoshida Y."/>
            <person name="Nishimura Y."/>
            <person name="Nakao S."/>
            <person name="Kobayashi T."/>
            <person name="Momoyama Y."/>
            <person name="Higashiyama T."/>
            <person name="Minoda A."/>
            <person name="Sano M."/>
            <person name="Nomoto H."/>
            <person name="Oishi K."/>
            <person name="Hayashi H."/>
            <person name="Ohta F."/>
            <person name="Nishizaka S."/>
            <person name="Haga S."/>
            <person name="Miura S."/>
            <person name="Morishita T."/>
            <person name="Kabeya Y."/>
            <person name="Terasawa K."/>
            <person name="Suzuki Y."/>
            <person name="Ishii Y."/>
            <person name="Asakawa S."/>
            <person name="Takano H."/>
            <person name="Ohta N."/>
            <person name="Kuroiwa H."/>
            <person name="Tanaka K."/>
            <person name="Shimizu N."/>
            <person name="Sugano S."/>
            <person name="Sato N."/>
            <person name="Nozaki H."/>
            <person name="Ogasawara N."/>
            <person name="Kohara Y."/>
            <person name="Kuroiwa T."/>
        </authorList>
    </citation>
    <scope>NUCLEOTIDE SEQUENCE [LARGE SCALE GENOMIC DNA]</scope>
    <source>
        <strain evidence="4 5">10D</strain>
    </source>
</reference>
<dbReference type="EMBL" id="AP006501">
    <property type="protein sequence ID" value="BAM82855.1"/>
    <property type="molecule type" value="Genomic_DNA"/>
</dbReference>
<evidence type="ECO:0000256" key="3">
    <source>
        <dbReference type="PROSITE-ProRule" id="PRU00023"/>
    </source>
</evidence>
<feature type="repeat" description="ANK" evidence="3">
    <location>
        <begin position="44"/>
        <end position="75"/>
    </location>
</feature>
<dbReference type="SMART" id="SM00248">
    <property type="entry name" value="ANK"/>
    <property type="match status" value="5"/>
</dbReference>
<dbReference type="eggNOG" id="KOG4412">
    <property type="taxonomic scope" value="Eukaryota"/>
</dbReference>
<dbReference type="STRING" id="280699.M1V790"/>
<evidence type="ECO:0000256" key="1">
    <source>
        <dbReference type="ARBA" id="ARBA00022737"/>
    </source>
</evidence>
<dbReference type="PANTHER" id="PTHR24126">
    <property type="entry name" value="ANKYRIN REPEAT, PH AND SEC7 DOMAIN CONTAINING PROTEIN SECG-RELATED"/>
    <property type="match status" value="1"/>
</dbReference>
<feature type="repeat" description="ANK" evidence="3">
    <location>
        <begin position="119"/>
        <end position="151"/>
    </location>
</feature>
<dbReference type="Proteomes" id="UP000007014">
    <property type="component" value="Chromosome 19"/>
</dbReference>
<proteinExistence type="predicted"/>
<dbReference type="SUPFAM" id="SSF48403">
    <property type="entry name" value="Ankyrin repeat"/>
    <property type="match status" value="1"/>
</dbReference>
<dbReference type="InterPro" id="IPR036770">
    <property type="entry name" value="Ankyrin_rpt-contain_sf"/>
</dbReference>
<dbReference type="OrthoDB" id="341259at2759"/>
<gene>
    <name evidence="4" type="ORF">CYME_CMS255C</name>
</gene>
<evidence type="ECO:0000256" key="2">
    <source>
        <dbReference type="ARBA" id="ARBA00023043"/>
    </source>
</evidence>
<keyword evidence="2 3" id="KW-0040">ANK repeat</keyword>
<keyword evidence="5" id="KW-1185">Reference proteome</keyword>
<reference evidence="4 5" key="2">
    <citation type="journal article" date="2007" name="BMC Biol.">
        <title>A 100%-complete sequence reveals unusually simple genomic features in the hot-spring red alga Cyanidioschyzon merolae.</title>
        <authorList>
            <person name="Nozaki H."/>
            <person name="Takano H."/>
            <person name="Misumi O."/>
            <person name="Terasawa K."/>
            <person name="Matsuzaki M."/>
            <person name="Maruyama S."/>
            <person name="Nishida K."/>
            <person name="Yagisawa F."/>
            <person name="Yoshida Y."/>
            <person name="Fujiwara T."/>
            <person name="Takio S."/>
            <person name="Tamura K."/>
            <person name="Chung S.J."/>
            <person name="Nakamura S."/>
            <person name="Kuroiwa H."/>
            <person name="Tanaka K."/>
            <person name="Sato N."/>
            <person name="Kuroiwa T."/>
        </authorList>
    </citation>
    <scope>NUCLEOTIDE SEQUENCE [LARGE SCALE GENOMIC DNA]</scope>
    <source>
        <strain evidence="4 5">10D</strain>
    </source>
</reference>
<evidence type="ECO:0000313" key="4">
    <source>
        <dbReference type="EMBL" id="BAM82855.1"/>
    </source>
</evidence>
<evidence type="ECO:0000313" key="5">
    <source>
        <dbReference type="Proteomes" id="UP000007014"/>
    </source>
</evidence>
<dbReference type="GO" id="GO:0000502">
    <property type="term" value="C:proteasome complex"/>
    <property type="evidence" value="ECO:0007669"/>
    <property type="project" value="UniProtKB-KW"/>
</dbReference>
<dbReference type="KEGG" id="cme:CYME_CMS255C"/>
<dbReference type="AlphaFoldDB" id="M1V790"/>
<dbReference type="Gramene" id="CMS255CT">
    <property type="protein sequence ID" value="CMS255CT"/>
    <property type="gene ID" value="CMS255C"/>
</dbReference>
<organism evidence="4 5">
    <name type="scientific">Cyanidioschyzon merolae (strain NIES-3377 / 10D)</name>
    <name type="common">Unicellular red alga</name>
    <dbReference type="NCBI Taxonomy" id="280699"/>
    <lineage>
        <taxon>Eukaryota</taxon>
        <taxon>Rhodophyta</taxon>
        <taxon>Bangiophyceae</taxon>
        <taxon>Cyanidiales</taxon>
        <taxon>Cyanidiaceae</taxon>
        <taxon>Cyanidioschyzon</taxon>
    </lineage>
</organism>
<dbReference type="RefSeq" id="XP_005538891.1">
    <property type="nucleotide sequence ID" value="XM_005538834.1"/>
</dbReference>
<name>M1V790_CYAM1</name>
<dbReference type="PROSITE" id="PS50088">
    <property type="entry name" value="ANK_REPEAT"/>
    <property type="match status" value="3"/>
</dbReference>